<protein>
    <submittedName>
        <fullName evidence="2">Uncharacterized protein</fullName>
    </submittedName>
</protein>
<reference evidence="2" key="2">
    <citation type="submission" date="2024-10" db="UniProtKB">
        <authorList>
            <consortium name="EnsemblProtists"/>
        </authorList>
    </citation>
    <scope>IDENTIFICATION</scope>
</reference>
<dbReference type="RefSeq" id="XP_005784758.1">
    <property type="nucleotide sequence ID" value="XM_005784701.1"/>
</dbReference>
<accession>A0A0D3K994</accession>
<proteinExistence type="predicted"/>
<name>A0A0D3K994_EMIH1</name>
<evidence type="ECO:0000256" key="1">
    <source>
        <dbReference type="SAM" id="MobiDB-lite"/>
    </source>
</evidence>
<organism evidence="2 3">
    <name type="scientific">Emiliania huxleyi (strain CCMP1516)</name>
    <dbReference type="NCBI Taxonomy" id="280463"/>
    <lineage>
        <taxon>Eukaryota</taxon>
        <taxon>Haptista</taxon>
        <taxon>Haptophyta</taxon>
        <taxon>Prymnesiophyceae</taxon>
        <taxon>Isochrysidales</taxon>
        <taxon>Noelaerhabdaceae</taxon>
        <taxon>Emiliania</taxon>
    </lineage>
</organism>
<feature type="compositionally biased region" description="Low complexity" evidence="1">
    <location>
        <begin position="249"/>
        <end position="269"/>
    </location>
</feature>
<keyword evidence="3" id="KW-1185">Reference proteome</keyword>
<feature type="compositionally biased region" description="Basic and acidic residues" evidence="1">
    <location>
        <begin position="184"/>
        <end position="194"/>
    </location>
</feature>
<feature type="region of interest" description="Disordered" evidence="1">
    <location>
        <begin position="1"/>
        <end position="353"/>
    </location>
</feature>
<feature type="compositionally biased region" description="Gly residues" evidence="1">
    <location>
        <begin position="342"/>
        <end position="351"/>
    </location>
</feature>
<sequence length="628" mass="65665">MPNGLRSTGVKFDPVTGDVIWSPPDAMPTEVAEAATPVQLSDAVYSSSSERSSQQEVDPQEPSPGVGLDFPEHEPPLTPEPSPPEHDEEAPRLLPVESSGLREPPLTPELPSPPEHDEEAPRLLPVESSGLRVEGDVPWAEPPSLPAEADEAALSQRLSTGSPTVDSDGTSDARRSRVSSSDSRAADSDGEVRRSRASSTALERVRRAKLTRARASQGHRPSVSPHPPEPPSDRRSSDDVTAAGRFMTSSSSSGLKVDSGTSDSDSDGPQEPPTPQPRRPPLPSAESSDLWSISTKSDRPPSPGAPSRHEFVLVMPTPSDDEAPSDDAVKEAPWREGQSGSALGGKGGWGGTDEAEASLEARSAYSRARKRLSALASASGLGSAHRRQERLIATLDLSGNNSALVGGLTRSDLILAVDTNVWEAGTPKITSIEVSQSFDVVAERPSDTAGVGAAAEPWTGDWQTLLCSASAFPASDYGDCTATASPSGQRRLSETSRFIGTVVAELIAADRPVARLPDFVGVEVASVALTSVKVVTSTIAAPSNRENLEEEAANILSAQENAVASALASIVEVSEGDPLDLVATQGPPLSAQPASVYRDDMGCDPIEPSGRQGCVCHVPMDEAASNGQ</sequence>
<evidence type="ECO:0000313" key="2">
    <source>
        <dbReference type="EnsemblProtists" id="EOD32329"/>
    </source>
</evidence>
<dbReference type="GeneID" id="17277602"/>
<dbReference type="Proteomes" id="UP000013827">
    <property type="component" value="Unassembled WGS sequence"/>
</dbReference>
<dbReference type="PaxDb" id="2903-EOD32329"/>
<feature type="compositionally biased region" description="Low complexity" evidence="1">
    <location>
        <begin position="46"/>
        <end position="56"/>
    </location>
</feature>
<dbReference type="HOGENOM" id="CLU_435775_0_0_1"/>
<dbReference type="KEGG" id="ehx:EMIHUDRAFT_231095"/>
<feature type="compositionally biased region" description="Polar residues" evidence="1">
    <location>
        <begin position="285"/>
        <end position="295"/>
    </location>
</feature>
<reference evidence="3" key="1">
    <citation type="journal article" date="2013" name="Nature">
        <title>Pan genome of the phytoplankton Emiliania underpins its global distribution.</title>
        <authorList>
            <person name="Read B.A."/>
            <person name="Kegel J."/>
            <person name="Klute M.J."/>
            <person name="Kuo A."/>
            <person name="Lefebvre S.C."/>
            <person name="Maumus F."/>
            <person name="Mayer C."/>
            <person name="Miller J."/>
            <person name="Monier A."/>
            <person name="Salamov A."/>
            <person name="Young J."/>
            <person name="Aguilar M."/>
            <person name="Claverie J.M."/>
            <person name="Frickenhaus S."/>
            <person name="Gonzalez K."/>
            <person name="Herman E.K."/>
            <person name="Lin Y.C."/>
            <person name="Napier J."/>
            <person name="Ogata H."/>
            <person name="Sarno A.F."/>
            <person name="Shmutz J."/>
            <person name="Schroeder D."/>
            <person name="de Vargas C."/>
            <person name="Verret F."/>
            <person name="von Dassow P."/>
            <person name="Valentin K."/>
            <person name="Van de Peer Y."/>
            <person name="Wheeler G."/>
            <person name="Dacks J.B."/>
            <person name="Delwiche C.F."/>
            <person name="Dyhrman S.T."/>
            <person name="Glockner G."/>
            <person name="John U."/>
            <person name="Richards T."/>
            <person name="Worden A.Z."/>
            <person name="Zhang X."/>
            <person name="Grigoriev I.V."/>
            <person name="Allen A.E."/>
            <person name="Bidle K."/>
            <person name="Borodovsky M."/>
            <person name="Bowler C."/>
            <person name="Brownlee C."/>
            <person name="Cock J.M."/>
            <person name="Elias M."/>
            <person name="Gladyshev V.N."/>
            <person name="Groth M."/>
            <person name="Guda C."/>
            <person name="Hadaegh A."/>
            <person name="Iglesias-Rodriguez M.D."/>
            <person name="Jenkins J."/>
            <person name="Jones B.M."/>
            <person name="Lawson T."/>
            <person name="Leese F."/>
            <person name="Lindquist E."/>
            <person name="Lobanov A."/>
            <person name="Lomsadze A."/>
            <person name="Malik S.B."/>
            <person name="Marsh M.E."/>
            <person name="Mackinder L."/>
            <person name="Mock T."/>
            <person name="Mueller-Roeber B."/>
            <person name="Pagarete A."/>
            <person name="Parker M."/>
            <person name="Probert I."/>
            <person name="Quesneville H."/>
            <person name="Raines C."/>
            <person name="Rensing S.A."/>
            <person name="Riano-Pachon D.M."/>
            <person name="Richier S."/>
            <person name="Rokitta S."/>
            <person name="Shiraiwa Y."/>
            <person name="Soanes D.M."/>
            <person name="van der Giezen M."/>
            <person name="Wahlund T.M."/>
            <person name="Williams B."/>
            <person name="Wilson W."/>
            <person name="Wolfe G."/>
            <person name="Wurch L.L."/>
        </authorList>
    </citation>
    <scope>NUCLEOTIDE SEQUENCE</scope>
</reference>
<feature type="compositionally biased region" description="Polar residues" evidence="1">
    <location>
        <begin position="156"/>
        <end position="170"/>
    </location>
</feature>
<evidence type="ECO:0000313" key="3">
    <source>
        <dbReference type="Proteomes" id="UP000013827"/>
    </source>
</evidence>
<feature type="compositionally biased region" description="Pro residues" evidence="1">
    <location>
        <begin position="270"/>
        <end position="283"/>
    </location>
</feature>
<dbReference type="EnsemblProtists" id="EOD32329">
    <property type="protein sequence ID" value="EOD32329"/>
    <property type="gene ID" value="EMIHUDRAFT_231095"/>
</dbReference>
<dbReference type="AlphaFoldDB" id="A0A0D3K994"/>